<evidence type="ECO:0000256" key="3">
    <source>
        <dbReference type="ARBA" id="ARBA00022741"/>
    </source>
</evidence>
<dbReference type="GO" id="GO:0005829">
    <property type="term" value="C:cytosol"/>
    <property type="evidence" value="ECO:0007669"/>
    <property type="project" value="TreeGrafter"/>
</dbReference>
<evidence type="ECO:0000256" key="8">
    <source>
        <dbReference type="RuleBase" id="RU369061"/>
    </source>
</evidence>
<keyword evidence="3 7" id="KW-0547">Nucleotide-binding</keyword>
<evidence type="ECO:0000259" key="9">
    <source>
        <dbReference type="Pfam" id="PF00294"/>
    </source>
</evidence>
<organism evidence="10">
    <name type="scientific">Anaerococcus vaginalis</name>
    <dbReference type="NCBI Taxonomy" id="33037"/>
    <lineage>
        <taxon>Bacteria</taxon>
        <taxon>Bacillati</taxon>
        <taxon>Bacillota</taxon>
        <taxon>Tissierellia</taxon>
        <taxon>Tissierellales</taxon>
        <taxon>Peptoniphilaceae</taxon>
        <taxon>Anaerococcus</taxon>
    </lineage>
</organism>
<dbReference type="UniPathway" id="UPA00704">
    <property type="reaction ID" value="UER00715"/>
</dbReference>
<dbReference type="RefSeq" id="WP_156328417.1">
    <property type="nucleotide sequence ID" value="NZ_CACRSW010000001.1"/>
</dbReference>
<comment type="similarity">
    <text evidence="1">Belongs to the carbohydrate kinase pfkB family.</text>
</comment>
<comment type="pathway">
    <text evidence="7">Carbohydrate metabolism; D-tagatose 6-phosphate degradation; D-glyceraldehyde 3-phosphate and glycerone phosphate from D-tagatose 6-phosphate: step 1/2.</text>
</comment>
<dbReference type="NCBIfam" id="TIGR03828">
    <property type="entry name" value="pfkB"/>
    <property type="match status" value="1"/>
</dbReference>
<dbReference type="InterPro" id="IPR011611">
    <property type="entry name" value="PfkB_dom"/>
</dbReference>
<name>A0A6N2R3G1_9FIRM</name>
<dbReference type="SUPFAM" id="SSF53613">
    <property type="entry name" value="Ribokinase-like"/>
    <property type="match status" value="1"/>
</dbReference>
<dbReference type="FunFam" id="3.40.1190.20:FF:000001">
    <property type="entry name" value="Phosphofructokinase"/>
    <property type="match status" value="1"/>
</dbReference>
<feature type="domain" description="Carbohydrate kinase PfkB" evidence="9">
    <location>
        <begin position="10"/>
        <end position="282"/>
    </location>
</feature>
<evidence type="ECO:0000256" key="7">
    <source>
        <dbReference type="PIRNR" id="PIRNR000535"/>
    </source>
</evidence>
<comment type="function">
    <text evidence="8">Catalyzes the ATP-dependent phosphorylation of fructose-l-phosphate to fructose-l,6-bisphosphate.</text>
</comment>
<keyword evidence="5 7" id="KW-0067">ATP-binding</keyword>
<gene>
    <name evidence="10" type="primary">lacC_1</name>
    <name evidence="10" type="ORF">AVLFYP127_00189</name>
</gene>
<dbReference type="PIRSF" id="PIRSF000535">
    <property type="entry name" value="1PFK/6PFK/LacC"/>
    <property type="match status" value="1"/>
</dbReference>
<dbReference type="AlphaFoldDB" id="A0A6N2R3G1"/>
<comment type="catalytic activity">
    <reaction evidence="6 8">
        <text>beta-D-fructose 1-phosphate + ATP = beta-D-fructose 1,6-bisphosphate + ADP + H(+)</text>
        <dbReference type="Rhea" id="RHEA:14213"/>
        <dbReference type="ChEBI" id="CHEBI:15378"/>
        <dbReference type="ChEBI" id="CHEBI:30616"/>
        <dbReference type="ChEBI" id="CHEBI:32966"/>
        <dbReference type="ChEBI" id="CHEBI:138881"/>
        <dbReference type="ChEBI" id="CHEBI:456216"/>
        <dbReference type="EC" id="2.7.1.56"/>
    </reaction>
</comment>
<evidence type="ECO:0000313" key="10">
    <source>
        <dbReference type="EMBL" id="VYS75244.1"/>
    </source>
</evidence>
<dbReference type="GO" id="GO:0044281">
    <property type="term" value="P:small molecule metabolic process"/>
    <property type="evidence" value="ECO:0007669"/>
    <property type="project" value="UniProtKB-ARBA"/>
</dbReference>
<dbReference type="InterPro" id="IPR029056">
    <property type="entry name" value="Ribokinase-like"/>
</dbReference>
<dbReference type="GO" id="GO:0005524">
    <property type="term" value="F:ATP binding"/>
    <property type="evidence" value="ECO:0007669"/>
    <property type="project" value="UniProtKB-UniRule"/>
</dbReference>
<evidence type="ECO:0000256" key="6">
    <source>
        <dbReference type="ARBA" id="ARBA00047745"/>
    </source>
</evidence>
<keyword evidence="2 7" id="KW-0808">Transferase</keyword>
<dbReference type="NCBIfam" id="TIGR03168">
    <property type="entry name" value="1-PFK"/>
    <property type="match status" value="1"/>
</dbReference>
<comment type="similarity">
    <text evidence="7">Belongs to the carbohydrate kinase PfkB family. LacC subfamily.</text>
</comment>
<evidence type="ECO:0000256" key="5">
    <source>
        <dbReference type="ARBA" id="ARBA00022840"/>
    </source>
</evidence>
<dbReference type="Gene3D" id="3.40.1190.20">
    <property type="match status" value="1"/>
</dbReference>
<dbReference type="InterPro" id="IPR002173">
    <property type="entry name" value="Carboh/pur_kinase_PfkB_CS"/>
</dbReference>
<keyword evidence="4 8" id="KW-0418">Kinase</keyword>
<dbReference type="CDD" id="cd01164">
    <property type="entry name" value="FruK_PfkB_like"/>
    <property type="match status" value="1"/>
</dbReference>
<accession>A0A6N2R3G1</accession>
<dbReference type="PROSITE" id="PS00584">
    <property type="entry name" value="PFKB_KINASES_2"/>
    <property type="match status" value="1"/>
</dbReference>
<dbReference type="InterPro" id="IPR017583">
    <property type="entry name" value="Tagatose/fructose_Pkinase"/>
</dbReference>
<dbReference type="InterPro" id="IPR022463">
    <property type="entry name" value="1-PFruKinase"/>
</dbReference>
<reference evidence="10" key="1">
    <citation type="submission" date="2019-11" db="EMBL/GenBank/DDBJ databases">
        <authorList>
            <person name="Feng L."/>
        </authorList>
    </citation>
    <scope>NUCLEOTIDE SEQUENCE</scope>
    <source>
        <strain evidence="10">AvaginalisLFYP127</strain>
    </source>
</reference>
<dbReference type="GO" id="GO:0016052">
    <property type="term" value="P:carbohydrate catabolic process"/>
    <property type="evidence" value="ECO:0007669"/>
    <property type="project" value="UniProtKB-ARBA"/>
</dbReference>
<dbReference type="GO" id="GO:2001059">
    <property type="term" value="P:D-tagatose 6-phosphate catabolic process"/>
    <property type="evidence" value="ECO:0007669"/>
    <property type="project" value="UniProtKB-UniPathway"/>
</dbReference>
<dbReference type="EC" id="2.7.1.144" evidence="7"/>
<dbReference type="GO" id="GO:0008662">
    <property type="term" value="F:1-phosphofructokinase activity"/>
    <property type="evidence" value="ECO:0007669"/>
    <property type="project" value="UniProtKB-UniRule"/>
</dbReference>
<protein>
    <recommendedName>
        <fullName evidence="7">Tagatose-6-phosphate kinase</fullName>
        <ecNumber evidence="7">2.7.1.144</ecNumber>
    </recommendedName>
</protein>
<evidence type="ECO:0000256" key="1">
    <source>
        <dbReference type="ARBA" id="ARBA00005380"/>
    </source>
</evidence>
<dbReference type="GO" id="GO:0009024">
    <property type="term" value="F:tagatose-6-phosphate kinase activity"/>
    <property type="evidence" value="ECO:0007669"/>
    <property type="project" value="UniProtKB-EC"/>
</dbReference>
<proteinExistence type="inferred from homology"/>
<dbReference type="GO" id="GO:0005988">
    <property type="term" value="P:lactose metabolic process"/>
    <property type="evidence" value="ECO:0007669"/>
    <property type="project" value="UniProtKB-KW"/>
</dbReference>
<dbReference type="PANTHER" id="PTHR46566:SF1">
    <property type="entry name" value="1-PHOSPHOFRUCTOKINASE"/>
    <property type="match status" value="1"/>
</dbReference>
<dbReference type="PANTHER" id="PTHR46566">
    <property type="entry name" value="1-PHOSPHOFRUCTOKINASE-RELATED"/>
    <property type="match status" value="1"/>
</dbReference>
<keyword evidence="7" id="KW-0423">Lactose metabolism</keyword>
<dbReference type="EMBL" id="CACRSW010000001">
    <property type="protein sequence ID" value="VYS75244.1"/>
    <property type="molecule type" value="Genomic_DNA"/>
</dbReference>
<comment type="catalytic activity">
    <reaction evidence="7">
        <text>D-tagatofuranose 6-phosphate + ATP = D-tagatofuranose 1,6-bisphosphate + ADP + H(+)</text>
        <dbReference type="Rhea" id="RHEA:12420"/>
        <dbReference type="ChEBI" id="CHEBI:15378"/>
        <dbReference type="ChEBI" id="CHEBI:30616"/>
        <dbReference type="ChEBI" id="CHEBI:58694"/>
        <dbReference type="ChEBI" id="CHEBI:58695"/>
        <dbReference type="ChEBI" id="CHEBI:456216"/>
        <dbReference type="EC" id="2.7.1.144"/>
    </reaction>
</comment>
<sequence>MIYTLTLNPSIDYVLRIDEFLDGETLRSNSEEKYPGGKGIMVSKLLKNLGENSINIGFLGGFTGDFIRKKLNDLGIAEDFTRIEDDSRINVKLKYETETEINAQGPQIKEEEIEEFLNYLDQLQEDDFVIISGSIPKSLGDDFYRVIVNLLEMDNVRFALDTSGKKLYKLSSYKPFLVKPNKDELSEIFDDEIDSDEKIVKYARKLIDQGAENVIVSLGKDGSIFVDNSVAYKAKPIEGKLINSVGSGDSMVAGYIYGYMKGFSKLDSYKLAVSCGSATAFSPDIAEKELIDEIFKKVEVEEWK</sequence>
<dbReference type="Pfam" id="PF00294">
    <property type="entry name" value="PfkB"/>
    <property type="match status" value="1"/>
</dbReference>
<evidence type="ECO:0000256" key="4">
    <source>
        <dbReference type="ARBA" id="ARBA00022777"/>
    </source>
</evidence>
<evidence type="ECO:0000256" key="2">
    <source>
        <dbReference type="ARBA" id="ARBA00022679"/>
    </source>
</evidence>